<comment type="caution">
    <text evidence="3">The sequence shown here is derived from an EMBL/GenBank/DDBJ whole genome shotgun (WGS) entry which is preliminary data.</text>
</comment>
<dbReference type="AlphaFoldDB" id="A0A844Z706"/>
<gene>
    <name evidence="3" type="ORF">GRI35_10010</name>
</gene>
<dbReference type="OrthoDB" id="7450772at2"/>
<name>A0A844Z706_9SPHN</name>
<reference evidence="3 4" key="1">
    <citation type="submission" date="2019-12" db="EMBL/GenBank/DDBJ databases">
        <title>Genomic-based taxomic classification of the family Erythrobacteraceae.</title>
        <authorList>
            <person name="Xu L."/>
        </authorList>
    </citation>
    <scope>NUCLEOTIDE SEQUENCE [LARGE SCALE GENOMIC DNA]</scope>
    <source>
        <strain evidence="3 4">KCTC 42006</strain>
    </source>
</reference>
<evidence type="ECO:0008006" key="5">
    <source>
        <dbReference type="Google" id="ProtNLM"/>
    </source>
</evidence>
<evidence type="ECO:0000256" key="2">
    <source>
        <dbReference type="SAM" id="SignalP"/>
    </source>
</evidence>
<proteinExistence type="predicted"/>
<feature type="chain" id="PRO_5032879887" description="Lipoprotein" evidence="2">
    <location>
        <begin position="24"/>
        <end position="133"/>
    </location>
</feature>
<keyword evidence="2" id="KW-0732">Signal</keyword>
<keyword evidence="4" id="KW-1185">Reference proteome</keyword>
<feature type="signal peptide" evidence="2">
    <location>
        <begin position="1"/>
        <end position="23"/>
    </location>
</feature>
<dbReference type="EMBL" id="WTYZ01000001">
    <property type="protein sequence ID" value="MXO83695.1"/>
    <property type="molecule type" value="Genomic_DNA"/>
</dbReference>
<feature type="region of interest" description="Disordered" evidence="1">
    <location>
        <begin position="88"/>
        <end position="114"/>
    </location>
</feature>
<evidence type="ECO:0000313" key="4">
    <source>
        <dbReference type="Proteomes" id="UP000460290"/>
    </source>
</evidence>
<evidence type="ECO:0000313" key="3">
    <source>
        <dbReference type="EMBL" id="MXO83695.1"/>
    </source>
</evidence>
<accession>A0A844Z706</accession>
<dbReference type="PROSITE" id="PS51257">
    <property type="entry name" value="PROKAR_LIPOPROTEIN"/>
    <property type="match status" value="1"/>
</dbReference>
<sequence length="133" mass="13479">MKKLIVLASCVALAACSKGEAPAEPDAEVTAEAPTAEDSMAGTYESTMADGSKATTVITEDGKYTNTAADGTVTTGEVSQAANGQTCFNSSEEGSAPECWTDGEPAEDGSWVATNDDGVSVTVRKMEADAAAE</sequence>
<evidence type="ECO:0000256" key="1">
    <source>
        <dbReference type="SAM" id="MobiDB-lite"/>
    </source>
</evidence>
<protein>
    <recommendedName>
        <fullName evidence="5">Lipoprotein</fullName>
    </recommendedName>
</protein>
<dbReference type="RefSeq" id="WP_160614027.1">
    <property type="nucleotide sequence ID" value="NZ_JAUFQM010000001.1"/>
</dbReference>
<organism evidence="3 4">
    <name type="scientific">Pontixanthobacter aestiaquae</name>
    <dbReference type="NCBI Taxonomy" id="1509367"/>
    <lineage>
        <taxon>Bacteria</taxon>
        <taxon>Pseudomonadati</taxon>
        <taxon>Pseudomonadota</taxon>
        <taxon>Alphaproteobacteria</taxon>
        <taxon>Sphingomonadales</taxon>
        <taxon>Erythrobacteraceae</taxon>
        <taxon>Pontixanthobacter</taxon>
    </lineage>
</organism>
<dbReference type="Proteomes" id="UP000460290">
    <property type="component" value="Unassembled WGS sequence"/>
</dbReference>